<dbReference type="EMBL" id="JBFNQN010000009">
    <property type="protein sequence ID" value="MEW9265797.1"/>
    <property type="molecule type" value="Genomic_DNA"/>
</dbReference>
<feature type="region of interest" description="Disordered" evidence="1">
    <location>
        <begin position="191"/>
        <end position="246"/>
    </location>
</feature>
<evidence type="ECO:0000256" key="1">
    <source>
        <dbReference type="SAM" id="MobiDB-lite"/>
    </source>
</evidence>
<accession>A0ABV3P9D6</accession>
<proteinExistence type="predicted"/>
<dbReference type="RefSeq" id="WP_367638930.1">
    <property type="nucleotide sequence ID" value="NZ_JBFNQN010000009.1"/>
</dbReference>
<dbReference type="InterPro" id="IPR032710">
    <property type="entry name" value="NTF2-like_dom_sf"/>
</dbReference>
<keyword evidence="4" id="KW-1185">Reference proteome</keyword>
<protein>
    <submittedName>
        <fullName evidence="3">DUF4440 domain-containing protein</fullName>
    </submittedName>
</protein>
<sequence>MATSEPVELPVPRLLDPATVSERAAAICFDAVVNSHRRRAPSADEVPRSHTPAPEGLRAVFAGHVPGEPTPVAHATAFRAPGHDRTYLSYGHRSARRRSWFAAPLAAPSQHAAATWDRVDPSGDPDGGIAHFFGHADPSVIAVVLRTPDGTEHFAPTAAGLWWTAVWLDVTAQEAIERTSWRAVAADGEVLAEGTGPLGQTVRRSEPGRPGSGSGQPTPDPSTPHDEEPAGAADGSTWPPPTDPDVVPVLLELQAREPLLHRLTRRPEGGDPYAYLAADFIAVGPTGRRLDRDAVVGVLSRRREAREHQTWQADDFHCRALGEDTFLVTYELRRGGRTSQRMTLWRRAAQGWEAVHHQGTAVRTTRPR</sequence>
<dbReference type="Gene3D" id="3.10.450.50">
    <property type="match status" value="1"/>
</dbReference>
<gene>
    <name evidence="3" type="ORF">AB1207_13650</name>
</gene>
<organism evidence="3 4">
    <name type="scientific">Kineococcus endophyticus</name>
    <dbReference type="NCBI Taxonomy" id="1181883"/>
    <lineage>
        <taxon>Bacteria</taxon>
        <taxon>Bacillati</taxon>
        <taxon>Actinomycetota</taxon>
        <taxon>Actinomycetes</taxon>
        <taxon>Kineosporiales</taxon>
        <taxon>Kineosporiaceae</taxon>
        <taxon>Kineococcus</taxon>
    </lineage>
</organism>
<dbReference type="SUPFAM" id="SSF54427">
    <property type="entry name" value="NTF2-like"/>
    <property type="match status" value="1"/>
</dbReference>
<dbReference type="Proteomes" id="UP001555826">
    <property type="component" value="Unassembled WGS sequence"/>
</dbReference>
<comment type="caution">
    <text evidence="3">The sequence shown here is derived from an EMBL/GenBank/DDBJ whole genome shotgun (WGS) entry which is preliminary data.</text>
</comment>
<dbReference type="Pfam" id="PF14534">
    <property type="entry name" value="DUF4440"/>
    <property type="match status" value="1"/>
</dbReference>
<evidence type="ECO:0000313" key="3">
    <source>
        <dbReference type="EMBL" id="MEW9265797.1"/>
    </source>
</evidence>
<reference evidence="3 4" key="1">
    <citation type="submission" date="2024-07" db="EMBL/GenBank/DDBJ databases">
        <authorList>
            <person name="Thanompreechachai J."/>
            <person name="Duangmal K."/>
        </authorList>
    </citation>
    <scope>NUCLEOTIDE SEQUENCE [LARGE SCALE GENOMIC DNA]</scope>
    <source>
        <strain evidence="3 4">KCTC 19886</strain>
    </source>
</reference>
<feature type="domain" description="DUF4440" evidence="2">
    <location>
        <begin position="274"/>
        <end position="352"/>
    </location>
</feature>
<evidence type="ECO:0000259" key="2">
    <source>
        <dbReference type="Pfam" id="PF14534"/>
    </source>
</evidence>
<name>A0ABV3P9D6_9ACTN</name>
<evidence type="ECO:0000313" key="4">
    <source>
        <dbReference type="Proteomes" id="UP001555826"/>
    </source>
</evidence>
<dbReference type="InterPro" id="IPR027843">
    <property type="entry name" value="DUF4440"/>
</dbReference>